<dbReference type="InterPro" id="IPR000073">
    <property type="entry name" value="AB_hydrolase_1"/>
</dbReference>
<dbReference type="PANTHER" id="PTHR43798">
    <property type="entry name" value="MONOACYLGLYCEROL LIPASE"/>
    <property type="match status" value="1"/>
</dbReference>
<dbReference type="STRING" id="631454.N177_2308"/>
<dbReference type="Proteomes" id="UP000017819">
    <property type="component" value="Unassembled WGS sequence"/>
</dbReference>
<evidence type="ECO:0000313" key="2">
    <source>
        <dbReference type="EMBL" id="ESR24628.1"/>
    </source>
</evidence>
<dbReference type="PATRIC" id="fig|631454.5.peg.2276"/>
<accession>V4TEK5</accession>
<name>V4TEK5_9HYPH</name>
<proteinExistence type="predicted"/>
<gene>
    <name evidence="2" type="ORF">N177_2308</name>
</gene>
<dbReference type="RefSeq" id="WP_023432437.1">
    <property type="nucleotide sequence ID" value="NZ_AWXZ01000030.1"/>
</dbReference>
<dbReference type="SUPFAM" id="SSF53474">
    <property type="entry name" value="alpha/beta-Hydrolases"/>
    <property type="match status" value="1"/>
</dbReference>
<protein>
    <submittedName>
        <fullName evidence="2">Putative oxidoreductase</fullName>
    </submittedName>
</protein>
<sequence>MEMNSRTIDGIPMRWHERGEGIPLVLIHGIPTGPRLWRHVLPRLEGARCLAWEMVGYAGSIPAGRGRDISVAKQAEYLVAWMNALGLERAILAGHDLGGGVAQIAAVRHRDRCAGLFLTNAIAYDSWPIPSVKILRATRSAIRHLPDAALKMVMTTLFRRGHDEPAQAREALEAHFPAYLDSDGAAALARQVAALDVRDTEAVAPELSRLNVPARLCWGAADQFQKVRYGERLAHDLSAPLRRIDGAKHFTPEDHPVVVAEEINALVAMAAGSTATA</sequence>
<dbReference type="Pfam" id="PF00561">
    <property type="entry name" value="Abhydrolase_1"/>
    <property type="match status" value="1"/>
</dbReference>
<keyword evidence="3" id="KW-1185">Reference proteome</keyword>
<dbReference type="InterPro" id="IPR029058">
    <property type="entry name" value="AB_hydrolase_fold"/>
</dbReference>
<dbReference type="eggNOG" id="COG2267">
    <property type="taxonomic scope" value="Bacteria"/>
</dbReference>
<dbReference type="OrthoDB" id="9799612at2"/>
<reference evidence="2 3" key="1">
    <citation type="journal article" date="2014" name="Genome Announc.">
        <title>Draft Genome Sequence of Lutibaculum baratangense Strain AMV1T, Isolated from a Mud Volcano in Andamans, India.</title>
        <authorList>
            <person name="Singh A."/>
            <person name="Sreenivas A."/>
            <person name="Sathyanarayana Reddy G."/>
            <person name="Pinnaka A.K."/>
            <person name="Shivaji S."/>
        </authorList>
    </citation>
    <scope>NUCLEOTIDE SEQUENCE [LARGE SCALE GENOMIC DNA]</scope>
    <source>
        <strain evidence="2 3">AMV1</strain>
    </source>
</reference>
<comment type="caution">
    <text evidence="2">The sequence shown here is derived from an EMBL/GenBank/DDBJ whole genome shotgun (WGS) entry which is preliminary data.</text>
</comment>
<evidence type="ECO:0000259" key="1">
    <source>
        <dbReference type="Pfam" id="PF00561"/>
    </source>
</evidence>
<dbReference type="Gene3D" id="3.40.50.1820">
    <property type="entry name" value="alpha/beta hydrolase"/>
    <property type="match status" value="1"/>
</dbReference>
<dbReference type="AlphaFoldDB" id="V4TEK5"/>
<dbReference type="InterPro" id="IPR050266">
    <property type="entry name" value="AB_hydrolase_sf"/>
</dbReference>
<organism evidence="2 3">
    <name type="scientific">Lutibaculum baratangense AMV1</name>
    <dbReference type="NCBI Taxonomy" id="631454"/>
    <lineage>
        <taxon>Bacteria</taxon>
        <taxon>Pseudomonadati</taxon>
        <taxon>Pseudomonadota</taxon>
        <taxon>Alphaproteobacteria</taxon>
        <taxon>Hyphomicrobiales</taxon>
        <taxon>Tepidamorphaceae</taxon>
        <taxon>Lutibaculum</taxon>
    </lineage>
</organism>
<evidence type="ECO:0000313" key="3">
    <source>
        <dbReference type="Proteomes" id="UP000017819"/>
    </source>
</evidence>
<feature type="domain" description="AB hydrolase-1" evidence="1">
    <location>
        <begin position="23"/>
        <end position="256"/>
    </location>
</feature>
<dbReference type="EMBL" id="AWXZ01000030">
    <property type="protein sequence ID" value="ESR24628.1"/>
    <property type="molecule type" value="Genomic_DNA"/>
</dbReference>